<organism evidence="2 3">
    <name type="scientific">Fusarium floridanum</name>
    <dbReference type="NCBI Taxonomy" id="1325733"/>
    <lineage>
        <taxon>Eukaryota</taxon>
        <taxon>Fungi</taxon>
        <taxon>Dikarya</taxon>
        <taxon>Ascomycota</taxon>
        <taxon>Pezizomycotina</taxon>
        <taxon>Sordariomycetes</taxon>
        <taxon>Hypocreomycetidae</taxon>
        <taxon>Hypocreales</taxon>
        <taxon>Nectriaceae</taxon>
        <taxon>Fusarium</taxon>
        <taxon>Fusarium solani species complex</taxon>
    </lineage>
</organism>
<keyword evidence="3" id="KW-1185">Reference proteome</keyword>
<dbReference type="Proteomes" id="UP000287972">
    <property type="component" value="Unassembled WGS sequence"/>
</dbReference>
<feature type="transmembrane region" description="Helical" evidence="1">
    <location>
        <begin position="66"/>
        <end position="85"/>
    </location>
</feature>
<sequence>MVFTLKFDMDQQPAHKANTNLTMSLEWLNRLPLACNTTANQTANWNFEDWTKGKSPIDFGTCVFEWASYEAFWIILVILIINAAFCNTQLDGFKKSGEEIPVDTGGLTLPSYNSSSAPKRHGPCWMQRHLKSRPWIVLVINLCFLMAVLAMLEGFAVLLTAWRFTLFFYQLTFPAWEPRALAFVAYSPMSLIILLAWVGVFWAGKFILKVQFGVMRELMHLYWENPKKTVVKNEDVDLEDLVEDEENDTCPPTYGGWDQVELRVL</sequence>
<feature type="transmembrane region" description="Helical" evidence="1">
    <location>
        <begin position="182"/>
        <end position="208"/>
    </location>
</feature>
<proteinExistence type="predicted"/>
<keyword evidence="1" id="KW-0812">Transmembrane</keyword>
<keyword evidence="1" id="KW-1133">Transmembrane helix</keyword>
<gene>
    <name evidence="2" type="ORF">CEP51_001091</name>
</gene>
<dbReference type="AlphaFoldDB" id="A0A428SIZ5"/>
<comment type="caution">
    <text evidence="2">The sequence shown here is derived from an EMBL/GenBank/DDBJ whole genome shotgun (WGS) entry which is preliminary data.</text>
</comment>
<accession>A0A428SIZ5</accession>
<evidence type="ECO:0000313" key="2">
    <source>
        <dbReference type="EMBL" id="RSL89770.1"/>
    </source>
</evidence>
<reference evidence="2 3" key="1">
    <citation type="submission" date="2017-06" db="EMBL/GenBank/DDBJ databases">
        <title>Comparative genomic analysis of Ambrosia Fusariam Clade fungi.</title>
        <authorList>
            <person name="Stajich J.E."/>
            <person name="Carrillo J."/>
            <person name="Kijimoto T."/>
            <person name="Eskalen A."/>
            <person name="O'Donnell K."/>
            <person name="Kasson M."/>
        </authorList>
    </citation>
    <scope>NUCLEOTIDE SEQUENCE [LARGE SCALE GENOMIC DNA]</scope>
    <source>
        <strain evidence="2 3">NRRL62606</strain>
    </source>
</reference>
<keyword evidence="1" id="KW-0472">Membrane</keyword>
<name>A0A428SIZ5_9HYPO</name>
<protein>
    <submittedName>
        <fullName evidence="2">Uncharacterized protein</fullName>
    </submittedName>
</protein>
<evidence type="ECO:0000313" key="3">
    <source>
        <dbReference type="Proteomes" id="UP000287972"/>
    </source>
</evidence>
<feature type="transmembrane region" description="Helical" evidence="1">
    <location>
        <begin position="135"/>
        <end position="162"/>
    </location>
</feature>
<evidence type="ECO:0000256" key="1">
    <source>
        <dbReference type="SAM" id="Phobius"/>
    </source>
</evidence>
<dbReference type="EMBL" id="NKCL01000013">
    <property type="protein sequence ID" value="RSL89770.1"/>
    <property type="molecule type" value="Genomic_DNA"/>
</dbReference>